<dbReference type="Gene3D" id="3.30.420.10">
    <property type="entry name" value="Ribonuclease H-like superfamily/Ribonuclease H"/>
    <property type="match status" value="2"/>
</dbReference>
<dbReference type="OrthoDB" id="4843387at2759"/>
<proteinExistence type="predicted"/>
<dbReference type="Proteomes" id="UP000801492">
    <property type="component" value="Unassembled WGS sequence"/>
</dbReference>
<dbReference type="GO" id="GO:0003676">
    <property type="term" value="F:nucleic acid binding"/>
    <property type="evidence" value="ECO:0007669"/>
    <property type="project" value="InterPro"/>
</dbReference>
<sequence>MYGADSEQWWLQEDNDPKHRSRKCTQWKEDNSIQVLLWSSMSPDLSPIENVWGIMKMTVASKPRLSLKAFKRLLQLAETLVASMPTRLNTLVCRNGDYIGQYSMILVRLKKGILPSARIMYGADSEQWCLQKDNDPKHRSRKCTQWKEDNSIQVLLWPSVSPDLSPIENVWGIMKMTVASKPRSSLKSLWNDFVYRRFSYWRKAWGGKEASGNSRNETGTYFTTETAVRKRELSKRTTEQI</sequence>
<accession>A0A8K0D7S0</accession>
<dbReference type="InterPro" id="IPR038717">
    <property type="entry name" value="Tc1-like_DDE_dom"/>
</dbReference>
<protein>
    <recommendedName>
        <fullName evidence="1">Tc1-like transposase DDE domain-containing protein</fullName>
    </recommendedName>
</protein>
<evidence type="ECO:0000259" key="1">
    <source>
        <dbReference type="Pfam" id="PF13358"/>
    </source>
</evidence>
<evidence type="ECO:0000313" key="3">
    <source>
        <dbReference type="Proteomes" id="UP000801492"/>
    </source>
</evidence>
<dbReference type="Pfam" id="PF13358">
    <property type="entry name" value="DDE_3"/>
    <property type="match status" value="1"/>
</dbReference>
<reference evidence="2" key="1">
    <citation type="submission" date="2019-08" db="EMBL/GenBank/DDBJ databases">
        <title>The genome of the North American firefly Photinus pyralis.</title>
        <authorList>
            <consortium name="Photinus pyralis genome working group"/>
            <person name="Fallon T.R."/>
            <person name="Sander Lower S.E."/>
            <person name="Weng J.-K."/>
        </authorList>
    </citation>
    <scope>NUCLEOTIDE SEQUENCE</scope>
    <source>
        <strain evidence="2">TRF0915ILg1</strain>
        <tissue evidence="2">Whole body</tissue>
    </source>
</reference>
<evidence type="ECO:0000313" key="2">
    <source>
        <dbReference type="EMBL" id="KAF2898916.1"/>
    </source>
</evidence>
<organism evidence="2 3">
    <name type="scientific">Ignelater luminosus</name>
    <name type="common">Cucubano</name>
    <name type="synonym">Pyrophorus luminosus</name>
    <dbReference type="NCBI Taxonomy" id="2038154"/>
    <lineage>
        <taxon>Eukaryota</taxon>
        <taxon>Metazoa</taxon>
        <taxon>Ecdysozoa</taxon>
        <taxon>Arthropoda</taxon>
        <taxon>Hexapoda</taxon>
        <taxon>Insecta</taxon>
        <taxon>Pterygota</taxon>
        <taxon>Neoptera</taxon>
        <taxon>Endopterygota</taxon>
        <taxon>Coleoptera</taxon>
        <taxon>Polyphaga</taxon>
        <taxon>Elateriformia</taxon>
        <taxon>Elateroidea</taxon>
        <taxon>Elateridae</taxon>
        <taxon>Agrypninae</taxon>
        <taxon>Pyrophorini</taxon>
        <taxon>Ignelater</taxon>
    </lineage>
</organism>
<keyword evidence="3" id="KW-1185">Reference proteome</keyword>
<comment type="caution">
    <text evidence="2">The sequence shown here is derived from an EMBL/GenBank/DDBJ whole genome shotgun (WGS) entry which is preliminary data.</text>
</comment>
<feature type="domain" description="Tc1-like transposase DDE" evidence="1">
    <location>
        <begin position="125"/>
        <end position="181"/>
    </location>
</feature>
<dbReference type="EMBL" id="VTPC01003180">
    <property type="protein sequence ID" value="KAF2898916.1"/>
    <property type="molecule type" value="Genomic_DNA"/>
</dbReference>
<name>A0A8K0D7S0_IGNLU</name>
<dbReference type="AlphaFoldDB" id="A0A8K0D7S0"/>
<dbReference type="InterPro" id="IPR036397">
    <property type="entry name" value="RNaseH_sf"/>
</dbReference>
<gene>
    <name evidence="2" type="ORF">ILUMI_07259</name>
</gene>